<dbReference type="AlphaFoldDB" id="A0A0N4ZFZ6"/>
<dbReference type="WBParaSite" id="PTRK_0000667400.1">
    <property type="protein sequence ID" value="PTRK_0000667400.1"/>
    <property type="gene ID" value="PTRK_0000667400"/>
</dbReference>
<evidence type="ECO:0000313" key="3">
    <source>
        <dbReference type="WBParaSite" id="PTRK_0000667400.1"/>
    </source>
</evidence>
<dbReference type="PANTHER" id="PTHR15131:SF3">
    <property type="entry name" value="SNRNA-ACTIVATING PROTEIN COMPLEX SUBUNIT 1"/>
    <property type="match status" value="1"/>
</dbReference>
<evidence type="ECO:0000256" key="1">
    <source>
        <dbReference type="SAM" id="MobiDB-lite"/>
    </source>
</evidence>
<name>A0A0N4ZFZ6_PARTI</name>
<accession>A0A0N4ZFZ6</accession>
<keyword evidence="2" id="KW-1185">Reference proteome</keyword>
<organism evidence="2 3">
    <name type="scientific">Parastrongyloides trichosuri</name>
    <name type="common">Possum-specific nematode worm</name>
    <dbReference type="NCBI Taxonomy" id="131310"/>
    <lineage>
        <taxon>Eukaryota</taxon>
        <taxon>Metazoa</taxon>
        <taxon>Ecdysozoa</taxon>
        <taxon>Nematoda</taxon>
        <taxon>Chromadorea</taxon>
        <taxon>Rhabditida</taxon>
        <taxon>Tylenchina</taxon>
        <taxon>Panagrolaimomorpha</taxon>
        <taxon>Strongyloidoidea</taxon>
        <taxon>Strongyloididae</taxon>
        <taxon>Parastrongyloides</taxon>
    </lineage>
</organism>
<proteinExistence type="predicted"/>
<dbReference type="GO" id="GO:0019185">
    <property type="term" value="C:snRNA-activating protein complex"/>
    <property type="evidence" value="ECO:0007669"/>
    <property type="project" value="TreeGrafter"/>
</dbReference>
<sequence>MDEELMELGDISDNDISQEEINNLNEQDGISYVPENVSTNEDIIEGNISDVASSSHIPQNDFSKEDNLEKTIPDEESFTNTDDLPGPIIVNLHSEIFSKHEILRQYGIIEDIKNFYKLCCEEESLSFYTFTKLYAENNMSVLFLGKFASYELVEISEYMLQYSAEFIVPLIDDNEKPYNPIINDEQVDRSKDDDPKNLKKIIFGIFLTYMFYNSQPSQYVVNIHIQVRQLQEIQRIMKEVLLKHNSYEAMYCLYCLLQHEAFTIVPFGNDYTFKIPTSRTLPNDGSERLPSIKNFDVVASAGNLNAYKNETNFKHMQICHERYTEMKNAFGFDKIQKVKTSPNELVEELESKYREKYQPTPRIPTKRSAGLKRAHTKVE</sequence>
<dbReference type="PANTHER" id="PTHR15131">
    <property type="entry name" value="SMALL NUCLEAR RNA ACTIVATING COMPLEX, POLYPEPTIDE 1"/>
    <property type="match status" value="1"/>
</dbReference>
<dbReference type="GO" id="GO:0043565">
    <property type="term" value="F:sequence-specific DNA binding"/>
    <property type="evidence" value="ECO:0007669"/>
    <property type="project" value="TreeGrafter"/>
</dbReference>
<dbReference type="GO" id="GO:0042796">
    <property type="term" value="P:snRNA transcription by RNA polymerase III"/>
    <property type="evidence" value="ECO:0007669"/>
    <property type="project" value="TreeGrafter"/>
</dbReference>
<dbReference type="InterPro" id="IPR019188">
    <property type="entry name" value="SNAPC1"/>
</dbReference>
<protein>
    <submittedName>
        <fullName evidence="3">Uncharacterized protein</fullName>
    </submittedName>
</protein>
<reference evidence="3" key="1">
    <citation type="submission" date="2017-02" db="UniProtKB">
        <authorList>
            <consortium name="WormBaseParasite"/>
        </authorList>
    </citation>
    <scope>IDENTIFICATION</scope>
</reference>
<evidence type="ECO:0000313" key="2">
    <source>
        <dbReference type="Proteomes" id="UP000038045"/>
    </source>
</evidence>
<dbReference type="Pfam" id="PF09808">
    <property type="entry name" value="SNAPC1"/>
    <property type="match status" value="1"/>
</dbReference>
<feature type="region of interest" description="Disordered" evidence="1">
    <location>
        <begin position="350"/>
        <end position="379"/>
    </location>
</feature>
<dbReference type="GO" id="GO:0042795">
    <property type="term" value="P:snRNA transcription by RNA polymerase II"/>
    <property type="evidence" value="ECO:0007669"/>
    <property type="project" value="TreeGrafter"/>
</dbReference>
<feature type="compositionally biased region" description="Basic residues" evidence="1">
    <location>
        <begin position="369"/>
        <end position="379"/>
    </location>
</feature>
<dbReference type="STRING" id="131310.A0A0N4ZFZ6"/>
<dbReference type="Proteomes" id="UP000038045">
    <property type="component" value="Unplaced"/>
</dbReference>